<reference evidence="8" key="1">
    <citation type="submission" date="2020-12" db="EMBL/GenBank/DDBJ databases">
        <title>Sanguibacter suaedae sp. nov., isolated from Suaeda aralocaspica.</title>
        <authorList>
            <person name="Ma Q."/>
        </authorList>
    </citation>
    <scope>NUCLEOTIDE SEQUENCE</scope>
    <source>
        <strain evidence="8">YZGR15</strain>
    </source>
</reference>
<dbReference type="InterPro" id="IPR009057">
    <property type="entry name" value="Homeodomain-like_sf"/>
</dbReference>
<dbReference type="Pfam" id="PF00440">
    <property type="entry name" value="TetR_N"/>
    <property type="match status" value="1"/>
</dbReference>
<evidence type="ECO:0000256" key="6">
    <source>
        <dbReference type="SAM" id="MobiDB-lite"/>
    </source>
</evidence>
<dbReference type="InterPro" id="IPR050109">
    <property type="entry name" value="HTH-type_TetR-like_transc_reg"/>
</dbReference>
<gene>
    <name evidence="8" type="ORF">JAV76_12590</name>
</gene>
<dbReference type="PROSITE" id="PS50977">
    <property type="entry name" value="HTH_TETR_2"/>
    <property type="match status" value="1"/>
</dbReference>
<name>A0A934IDI5_9MICO</name>
<protein>
    <submittedName>
        <fullName evidence="8">TetR/AcrR family transcriptional regulator</fullName>
    </submittedName>
</protein>
<dbReference type="PANTHER" id="PTHR30055">
    <property type="entry name" value="HTH-TYPE TRANSCRIPTIONAL REGULATOR RUTR"/>
    <property type="match status" value="1"/>
</dbReference>
<comment type="caution">
    <text evidence="8">The sequence shown here is derived from an EMBL/GenBank/DDBJ whole genome shotgun (WGS) entry which is preliminary data.</text>
</comment>
<dbReference type="GO" id="GO:0003700">
    <property type="term" value="F:DNA-binding transcription factor activity"/>
    <property type="evidence" value="ECO:0007669"/>
    <property type="project" value="TreeGrafter"/>
</dbReference>
<accession>A0A934IDI5</accession>
<dbReference type="GO" id="GO:0000976">
    <property type="term" value="F:transcription cis-regulatory region binding"/>
    <property type="evidence" value="ECO:0007669"/>
    <property type="project" value="TreeGrafter"/>
</dbReference>
<dbReference type="EMBL" id="JAEINH010000011">
    <property type="protein sequence ID" value="MBI9115851.1"/>
    <property type="molecule type" value="Genomic_DNA"/>
</dbReference>
<keyword evidence="2" id="KW-0805">Transcription regulation</keyword>
<feature type="compositionally biased region" description="Low complexity" evidence="6">
    <location>
        <begin position="9"/>
        <end position="25"/>
    </location>
</feature>
<dbReference type="PANTHER" id="PTHR30055:SF234">
    <property type="entry name" value="HTH-TYPE TRANSCRIPTIONAL REGULATOR BETI"/>
    <property type="match status" value="1"/>
</dbReference>
<feature type="domain" description="HTH tetR-type" evidence="7">
    <location>
        <begin position="36"/>
        <end position="96"/>
    </location>
</feature>
<dbReference type="Pfam" id="PF13977">
    <property type="entry name" value="TetR_C_6"/>
    <property type="match status" value="1"/>
</dbReference>
<sequence>MQTAPDPAVPEVPEVPEVPGVAVPGSRAGRGNAKGRATRDQILEAAMRLFGEMGYHSASLREIAARVGISHPGLLHHFPTKEALLAAVLQRRDEVDDVALQADLDAGVDFFDALVDVVRRNAARPGIVELYATLSAEASSPEHPAHAYFRARYRKTLRVLEEQLEHRRVAGSLRRDVRPRTVARAVTALMDGLQVQWLLERGEDDQVDMAAVLEEALGLVLMPPSATGDGPPES</sequence>
<feature type="DNA-binding region" description="H-T-H motif" evidence="5">
    <location>
        <begin position="59"/>
        <end position="78"/>
    </location>
</feature>
<keyword evidence="4" id="KW-0804">Transcription</keyword>
<organism evidence="8 9">
    <name type="scientific">Sanguibacter suaedae</name>
    <dbReference type="NCBI Taxonomy" id="2795737"/>
    <lineage>
        <taxon>Bacteria</taxon>
        <taxon>Bacillati</taxon>
        <taxon>Actinomycetota</taxon>
        <taxon>Actinomycetes</taxon>
        <taxon>Micrococcales</taxon>
        <taxon>Sanguibacteraceae</taxon>
        <taxon>Sanguibacter</taxon>
    </lineage>
</organism>
<dbReference type="RefSeq" id="WP_198734419.1">
    <property type="nucleotide sequence ID" value="NZ_JAEINH010000011.1"/>
</dbReference>
<keyword evidence="9" id="KW-1185">Reference proteome</keyword>
<proteinExistence type="predicted"/>
<dbReference type="InterPro" id="IPR036271">
    <property type="entry name" value="Tet_transcr_reg_TetR-rel_C_sf"/>
</dbReference>
<evidence type="ECO:0000256" key="4">
    <source>
        <dbReference type="ARBA" id="ARBA00023163"/>
    </source>
</evidence>
<feature type="region of interest" description="Disordered" evidence="6">
    <location>
        <begin position="1"/>
        <end position="36"/>
    </location>
</feature>
<dbReference type="Proteomes" id="UP000602087">
    <property type="component" value="Unassembled WGS sequence"/>
</dbReference>
<dbReference type="InterPro" id="IPR039538">
    <property type="entry name" value="BetI_C"/>
</dbReference>
<keyword evidence="1" id="KW-0678">Repressor</keyword>
<dbReference type="PRINTS" id="PR00455">
    <property type="entry name" value="HTHTETR"/>
</dbReference>
<dbReference type="SUPFAM" id="SSF46689">
    <property type="entry name" value="Homeodomain-like"/>
    <property type="match status" value="1"/>
</dbReference>
<evidence type="ECO:0000313" key="9">
    <source>
        <dbReference type="Proteomes" id="UP000602087"/>
    </source>
</evidence>
<evidence type="ECO:0000256" key="1">
    <source>
        <dbReference type="ARBA" id="ARBA00022491"/>
    </source>
</evidence>
<evidence type="ECO:0000313" key="8">
    <source>
        <dbReference type="EMBL" id="MBI9115851.1"/>
    </source>
</evidence>
<keyword evidence="3 5" id="KW-0238">DNA-binding</keyword>
<dbReference type="Gene3D" id="1.10.357.10">
    <property type="entry name" value="Tetracycline Repressor, domain 2"/>
    <property type="match status" value="1"/>
</dbReference>
<dbReference type="InterPro" id="IPR001647">
    <property type="entry name" value="HTH_TetR"/>
</dbReference>
<evidence type="ECO:0000256" key="2">
    <source>
        <dbReference type="ARBA" id="ARBA00023015"/>
    </source>
</evidence>
<evidence type="ECO:0000256" key="3">
    <source>
        <dbReference type="ARBA" id="ARBA00023125"/>
    </source>
</evidence>
<dbReference type="SUPFAM" id="SSF48498">
    <property type="entry name" value="Tetracyclin repressor-like, C-terminal domain"/>
    <property type="match status" value="1"/>
</dbReference>
<dbReference type="AlphaFoldDB" id="A0A934IDI5"/>
<evidence type="ECO:0000256" key="5">
    <source>
        <dbReference type="PROSITE-ProRule" id="PRU00335"/>
    </source>
</evidence>
<evidence type="ECO:0000259" key="7">
    <source>
        <dbReference type="PROSITE" id="PS50977"/>
    </source>
</evidence>